<keyword evidence="1" id="KW-0732">Signal</keyword>
<dbReference type="AlphaFoldDB" id="A0A5B7HVD3"/>
<evidence type="ECO:0000256" key="1">
    <source>
        <dbReference type="SAM" id="SignalP"/>
    </source>
</evidence>
<dbReference type="EMBL" id="VSRR010035170">
    <property type="protein sequence ID" value="MPC72668.1"/>
    <property type="molecule type" value="Genomic_DNA"/>
</dbReference>
<gene>
    <name evidence="2" type="ORF">E2C01_066980</name>
</gene>
<evidence type="ECO:0000313" key="2">
    <source>
        <dbReference type="EMBL" id="MPC72668.1"/>
    </source>
</evidence>
<organism evidence="2 3">
    <name type="scientific">Portunus trituberculatus</name>
    <name type="common">Swimming crab</name>
    <name type="synonym">Neptunus trituberculatus</name>
    <dbReference type="NCBI Taxonomy" id="210409"/>
    <lineage>
        <taxon>Eukaryota</taxon>
        <taxon>Metazoa</taxon>
        <taxon>Ecdysozoa</taxon>
        <taxon>Arthropoda</taxon>
        <taxon>Crustacea</taxon>
        <taxon>Multicrustacea</taxon>
        <taxon>Malacostraca</taxon>
        <taxon>Eumalacostraca</taxon>
        <taxon>Eucarida</taxon>
        <taxon>Decapoda</taxon>
        <taxon>Pleocyemata</taxon>
        <taxon>Brachyura</taxon>
        <taxon>Eubrachyura</taxon>
        <taxon>Portunoidea</taxon>
        <taxon>Portunidae</taxon>
        <taxon>Portuninae</taxon>
        <taxon>Portunus</taxon>
    </lineage>
</organism>
<protein>
    <submittedName>
        <fullName evidence="2">Uncharacterized protein</fullName>
    </submittedName>
</protein>
<feature type="chain" id="PRO_5022905043" evidence="1">
    <location>
        <begin position="18"/>
        <end position="149"/>
    </location>
</feature>
<dbReference type="Proteomes" id="UP000324222">
    <property type="component" value="Unassembled WGS sequence"/>
</dbReference>
<feature type="signal peptide" evidence="1">
    <location>
        <begin position="1"/>
        <end position="17"/>
    </location>
</feature>
<evidence type="ECO:0000313" key="3">
    <source>
        <dbReference type="Proteomes" id="UP000324222"/>
    </source>
</evidence>
<sequence length="149" mass="17829">MILVIYFILSFIYFLKGGPVSCSYLFSWGLTIPNHQHYPTITSQSSPLSNFYPNHHHHYPHYVYPHNSKHYYSHHHHQNYYPHHHHYYYPRSSRHSYRDPPSSSVENVKRHFTRSASPWHCIYRVWRQITSSTTTTTTTSISRIGHTSD</sequence>
<name>A0A5B7HVD3_PORTR</name>
<accession>A0A5B7HVD3</accession>
<comment type="caution">
    <text evidence="2">The sequence shown here is derived from an EMBL/GenBank/DDBJ whole genome shotgun (WGS) entry which is preliminary data.</text>
</comment>
<keyword evidence="3" id="KW-1185">Reference proteome</keyword>
<reference evidence="2 3" key="1">
    <citation type="submission" date="2019-05" db="EMBL/GenBank/DDBJ databases">
        <title>Another draft genome of Portunus trituberculatus and its Hox gene families provides insights of decapod evolution.</title>
        <authorList>
            <person name="Jeong J.-H."/>
            <person name="Song I."/>
            <person name="Kim S."/>
            <person name="Choi T."/>
            <person name="Kim D."/>
            <person name="Ryu S."/>
            <person name="Kim W."/>
        </authorList>
    </citation>
    <scope>NUCLEOTIDE SEQUENCE [LARGE SCALE GENOMIC DNA]</scope>
    <source>
        <tissue evidence="2">Muscle</tissue>
    </source>
</reference>
<proteinExistence type="predicted"/>